<organism evidence="1">
    <name type="scientific">Gulosibacter sediminis</name>
    <dbReference type="NCBI Taxonomy" id="1729695"/>
    <lineage>
        <taxon>Bacteria</taxon>
        <taxon>Bacillati</taxon>
        <taxon>Actinomycetota</taxon>
        <taxon>Actinomycetes</taxon>
        <taxon>Micrococcales</taxon>
        <taxon>Microbacteriaceae</taxon>
        <taxon>Gulosibacter</taxon>
    </lineage>
</organism>
<reference evidence="1" key="1">
    <citation type="submission" date="2022-05" db="EMBL/GenBank/DDBJ databases">
        <title>Complete genome sequence of toluene-degrading Gulosibacter sediminis strain ACHW.36C.</title>
        <authorList>
            <person name="Wai A.C."/>
            <person name="Lai G.K."/>
            <person name="Griffin S.D."/>
            <person name="Leung F.C."/>
        </authorList>
    </citation>
    <scope>NUCLEOTIDE SEQUENCE [LARGE SCALE GENOMIC DNA]</scope>
    <source>
        <strain evidence="1">ACHW.36C</strain>
    </source>
</reference>
<name>A0ABY4MZP3_9MICO</name>
<sequence length="80" mass="9211">MTVTLLPRTTDLIRERAGLRIHQLTETRWRVSQPAGAIVGYLERRGAEVAVMRMTADRRGFFDLGTFDDLDEAFDALRRM</sequence>
<evidence type="ECO:0000313" key="1">
    <source>
        <dbReference type="EMBL" id="UQN15484.1"/>
    </source>
</evidence>
<protein>
    <submittedName>
        <fullName evidence="1">Uncharacterized protein</fullName>
    </submittedName>
</protein>
<dbReference type="EMBL" id="CP097160">
    <property type="protein sequence ID" value="UQN15484.1"/>
    <property type="molecule type" value="Genomic_DNA"/>
</dbReference>
<gene>
    <name evidence="1" type="ORF">M3M28_03190</name>
</gene>
<accession>A0ABY4MZP3</accession>
<proteinExistence type="predicted"/>